<feature type="transmembrane region" description="Helical" evidence="1">
    <location>
        <begin position="78"/>
        <end position="102"/>
    </location>
</feature>
<dbReference type="EMBL" id="JAGSCS010000042">
    <property type="protein sequence ID" value="MBR0577472.1"/>
    <property type="molecule type" value="Genomic_DNA"/>
</dbReference>
<organism evidence="2 3">
    <name type="scientific">Proteiniclasticum sediminis</name>
    <dbReference type="NCBI Taxonomy" id="2804028"/>
    <lineage>
        <taxon>Bacteria</taxon>
        <taxon>Bacillati</taxon>
        <taxon>Bacillota</taxon>
        <taxon>Clostridia</taxon>
        <taxon>Eubacteriales</taxon>
        <taxon>Clostridiaceae</taxon>
        <taxon>Proteiniclasticum</taxon>
    </lineage>
</organism>
<feature type="transmembrane region" description="Helical" evidence="1">
    <location>
        <begin position="48"/>
        <end position="72"/>
    </location>
</feature>
<dbReference type="AlphaFoldDB" id="A0A941CSL5"/>
<proteinExistence type="predicted"/>
<evidence type="ECO:0000313" key="3">
    <source>
        <dbReference type="Proteomes" id="UP000675379"/>
    </source>
</evidence>
<dbReference type="Pfam" id="PF20197">
    <property type="entry name" value="DUF6560"/>
    <property type="match status" value="1"/>
</dbReference>
<reference evidence="2" key="1">
    <citation type="submission" date="2021-04" db="EMBL/GenBank/DDBJ databases">
        <title>Proteiniclasticum sedimins sp. nov., an obligate anaerobic bacterium isolated from anaerobic sludge.</title>
        <authorList>
            <person name="Liu J."/>
        </authorList>
    </citation>
    <scope>NUCLEOTIDE SEQUENCE</scope>
    <source>
        <strain evidence="2">BAD-10</strain>
    </source>
</reference>
<keyword evidence="1" id="KW-1133">Transmembrane helix</keyword>
<dbReference type="Proteomes" id="UP000675379">
    <property type="component" value="Unassembled WGS sequence"/>
</dbReference>
<name>A0A941CSL5_9CLOT</name>
<keyword evidence="1" id="KW-0812">Transmembrane</keyword>
<dbReference type="RefSeq" id="WP_211802863.1">
    <property type="nucleotide sequence ID" value="NZ_JAGSCS010000042.1"/>
</dbReference>
<dbReference type="InterPro" id="IPR046690">
    <property type="entry name" value="DUF6560"/>
</dbReference>
<keyword evidence="1" id="KW-0472">Membrane</keyword>
<comment type="caution">
    <text evidence="2">The sequence shown here is derived from an EMBL/GenBank/DDBJ whole genome shotgun (WGS) entry which is preliminary data.</text>
</comment>
<evidence type="ECO:0000256" key="1">
    <source>
        <dbReference type="SAM" id="Phobius"/>
    </source>
</evidence>
<gene>
    <name evidence="2" type="ORF">KCG48_14275</name>
</gene>
<sequence>MQIIVRLIIPALIPIALGLLLSNIDKRNSDEIIKNLSKEHIIIRLPKAYLWVGCVEMSFTLMCLILMVLFQHDPLFELVWIALFLFGAIVVVSSIVWQIHVFRHEDYFIYRTIFGRNHRLRYEECVSYKFGTNNLILEIYNKKIYIDSKATNFEFLLAMLTQYKVKEIK</sequence>
<keyword evidence="3" id="KW-1185">Reference proteome</keyword>
<protein>
    <submittedName>
        <fullName evidence="2">Uncharacterized protein</fullName>
    </submittedName>
</protein>
<evidence type="ECO:0000313" key="2">
    <source>
        <dbReference type="EMBL" id="MBR0577472.1"/>
    </source>
</evidence>
<feature type="transmembrane region" description="Helical" evidence="1">
    <location>
        <begin position="6"/>
        <end position="24"/>
    </location>
</feature>
<accession>A0A941CSL5</accession>